<keyword evidence="3 4" id="KW-0862">Zinc</keyword>
<feature type="zinc finger region" description="C3H1-type" evidence="4">
    <location>
        <begin position="119"/>
        <end position="147"/>
    </location>
</feature>
<dbReference type="PaxDb" id="8355-A0A1L8FKP4"/>
<dbReference type="STRING" id="8355.A0A1L8FKP4"/>
<dbReference type="InterPro" id="IPR000571">
    <property type="entry name" value="Znf_CCCH"/>
</dbReference>
<dbReference type="AlphaFoldDB" id="A0A1L8FKP4"/>
<dbReference type="RefSeq" id="XP_041425052.1">
    <property type="nucleotide sequence ID" value="XM_041569118.1"/>
</dbReference>
<feature type="compositionally biased region" description="Polar residues" evidence="5">
    <location>
        <begin position="32"/>
        <end position="43"/>
    </location>
</feature>
<evidence type="ECO:0000259" key="6">
    <source>
        <dbReference type="PROSITE" id="PS50103"/>
    </source>
</evidence>
<feature type="region of interest" description="Disordered" evidence="5">
    <location>
        <begin position="1"/>
        <end position="61"/>
    </location>
</feature>
<dbReference type="Proteomes" id="UP000186698">
    <property type="component" value="Chromosome 7L"/>
</dbReference>
<feature type="compositionally biased region" description="Basic and acidic residues" evidence="5">
    <location>
        <begin position="188"/>
        <end position="199"/>
    </location>
</feature>
<feature type="domain" description="C3H1-type" evidence="6">
    <location>
        <begin position="119"/>
        <end position="147"/>
    </location>
</feature>
<gene>
    <name evidence="8 9" type="primary">LOC108696331</name>
</gene>
<reference evidence="8 9" key="1">
    <citation type="submission" date="2025-04" db="UniProtKB">
        <authorList>
            <consortium name="RefSeq"/>
        </authorList>
    </citation>
    <scope>IDENTIFICATION</scope>
    <source>
        <strain evidence="8 9">J_2021</strain>
        <tissue evidence="8 9">Erythrocytes</tissue>
    </source>
</reference>
<dbReference type="OMA" id="KVCVSYR"/>
<dbReference type="Gene3D" id="4.10.1000.10">
    <property type="entry name" value="Zinc finger, CCCH-type"/>
    <property type="match status" value="1"/>
</dbReference>
<keyword evidence="7" id="KW-1185">Reference proteome</keyword>
<proteinExistence type="predicted"/>
<evidence type="ECO:0000313" key="7">
    <source>
        <dbReference type="Proteomes" id="UP000186698"/>
    </source>
</evidence>
<evidence type="ECO:0000256" key="5">
    <source>
        <dbReference type="SAM" id="MobiDB-lite"/>
    </source>
</evidence>
<evidence type="ECO:0000256" key="2">
    <source>
        <dbReference type="ARBA" id="ARBA00022771"/>
    </source>
</evidence>
<evidence type="ECO:0000256" key="4">
    <source>
        <dbReference type="PROSITE-ProRule" id="PRU00723"/>
    </source>
</evidence>
<dbReference type="SUPFAM" id="SSF90229">
    <property type="entry name" value="CCCH zinc finger"/>
    <property type="match status" value="1"/>
</dbReference>
<sequence>MASIPSSLGLLSGYTSSGSDDEEETVQKAVCTPTSSANWSKNPHPSREEEASVGKKEKTEKKCMQVKFSDSSVRLPAPVLGSQNTSGFGGVFSNPFHEEEQAQLSILERHVKLSDSNWALGRSACLSYQKDGRCRYGTRCKYNHGSDLPQGNERVVVEELGKNSLLNETPGTIHLDTCMEGSKRKKEVHDIDETEQSQKEKKKKVGLSNTLIPPKKYLKNYKTHVANERPWAL</sequence>
<organism evidence="7 8">
    <name type="scientific">Xenopus laevis</name>
    <name type="common">African clawed frog</name>
    <dbReference type="NCBI Taxonomy" id="8355"/>
    <lineage>
        <taxon>Eukaryota</taxon>
        <taxon>Metazoa</taxon>
        <taxon>Chordata</taxon>
        <taxon>Craniata</taxon>
        <taxon>Vertebrata</taxon>
        <taxon>Euteleostomi</taxon>
        <taxon>Amphibia</taxon>
        <taxon>Batrachia</taxon>
        <taxon>Anura</taxon>
        <taxon>Pipoidea</taxon>
        <taxon>Pipidae</taxon>
        <taxon>Xenopodinae</taxon>
        <taxon>Xenopus</taxon>
        <taxon>Xenopus</taxon>
    </lineage>
</organism>
<dbReference type="GO" id="GO:0008270">
    <property type="term" value="F:zinc ion binding"/>
    <property type="evidence" value="ECO:0007669"/>
    <property type="project" value="UniProtKB-KW"/>
</dbReference>
<dbReference type="RefSeq" id="XP_041425053.1">
    <property type="nucleotide sequence ID" value="XM_041569119.1"/>
</dbReference>
<feature type="compositionally biased region" description="Low complexity" evidence="5">
    <location>
        <begin position="1"/>
        <end position="18"/>
    </location>
</feature>
<accession>A0A1L8FKP4</accession>
<dbReference type="InterPro" id="IPR036855">
    <property type="entry name" value="Znf_CCCH_sf"/>
</dbReference>
<dbReference type="PROSITE" id="PS50103">
    <property type="entry name" value="ZF_C3H1"/>
    <property type="match status" value="1"/>
</dbReference>
<evidence type="ECO:0000313" key="8">
    <source>
        <dbReference type="RefSeq" id="XP_041425052.1"/>
    </source>
</evidence>
<evidence type="ECO:0000313" key="9">
    <source>
        <dbReference type="RefSeq" id="XP_041425053.1"/>
    </source>
</evidence>
<keyword evidence="2 4" id="KW-0863">Zinc-finger</keyword>
<feature type="region of interest" description="Disordered" evidence="5">
    <location>
        <begin position="188"/>
        <end position="209"/>
    </location>
</feature>
<name>A0A1L8FKP4_XENLA</name>
<dbReference type="Pfam" id="PF00642">
    <property type="entry name" value="zf-CCCH"/>
    <property type="match status" value="1"/>
</dbReference>
<dbReference type="GeneID" id="108696331"/>
<dbReference type="OrthoDB" id="336321at2759"/>
<dbReference type="Bgee" id="108696331">
    <property type="expression patterns" value="Expressed in testis and 19 other cell types or tissues"/>
</dbReference>
<dbReference type="KEGG" id="xla:108696331"/>
<feature type="compositionally biased region" description="Basic and acidic residues" evidence="5">
    <location>
        <begin position="45"/>
        <end position="61"/>
    </location>
</feature>
<protein>
    <submittedName>
        <fullName evidence="8 9">Uncharacterized protein LOC108696331</fullName>
    </submittedName>
</protein>
<evidence type="ECO:0000256" key="1">
    <source>
        <dbReference type="ARBA" id="ARBA00022723"/>
    </source>
</evidence>
<evidence type="ECO:0000256" key="3">
    <source>
        <dbReference type="ARBA" id="ARBA00022833"/>
    </source>
</evidence>
<keyword evidence="1 4" id="KW-0479">Metal-binding</keyword>